<gene>
    <name evidence="1" type="ORF">BO66DRAFT_100705</name>
</gene>
<feature type="non-terminal residue" evidence="1">
    <location>
        <position position="1"/>
    </location>
</feature>
<protein>
    <submittedName>
        <fullName evidence="1">Uncharacterized protein</fullName>
    </submittedName>
</protein>
<reference evidence="1" key="1">
    <citation type="submission" date="2018-02" db="EMBL/GenBank/DDBJ databases">
        <title>The genomes of Aspergillus section Nigri reveals drivers in fungal speciation.</title>
        <authorList>
            <consortium name="DOE Joint Genome Institute"/>
            <person name="Vesth T.C."/>
            <person name="Nybo J."/>
            <person name="Theobald S."/>
            <person name="Brandl J."/>
            <person name="Frisvad J.C."/>
            <person name="Nielsen K.F."/>
            <person name="Lyhne E.K."/>
            <person name="Kogle M.E."/>
            <person name="Kuo A."/>
            <person name="Riley R."/>
            <person name="Clum A."/>
            <person name="Nolan M."/>
            <person name="Lipzen A."/>
            <person name="Salamov A."/>
            <person name="Henrissat B."/>
            <person name="Wiebenga A."/>
            <person name="De vries R.P."/>
            <person name="Grigoriev I.V."/>
            <person name="Mortensen U.H."/>
            <person name="Andersen M.R."/>
            <person name="Baker S.E."/>
        </authorList>
    </citation>
    <scope>NUCLEOTIDE SEQUENCE</scope>
    <source>
        <strain evidence="1">CBS 121060</strain>
    </source>
</reference>
<organism evidence="1 2">
    <name type="scientific">Aspergillus aculeatinus CBS 121060</name>
    <dbReference type="NCBI Taxonomy" id="1448322"/>
    <lineage>
        <taxon>Eukaryota</taxon>
        <taxon>Fungi</taxon>
        <taxon>Dikarya</taxon>
        <taxon>Ascomycota</taxon>
        <taxon>Pezizomycotina</taxon>
        <taxon>Eurotiomycetes</taxon>
        <taxon>Eurotiomycetidae</taxon>
        <taxon>Eurotiales</taxon>
        <taxon>Aspergillaceae</taxon>
        <taxon>Aspergillus</taxon>
        <taxon>Aspergillus subgen. Circumdati</taxon>
    </lineage>
</organism>
<evidence type="ECO:0000313" key="1">
    <source>
        <dbReference type="EMBL" id="RAH69372.1"/>
    </source>
</evidence>
<dbReference type="Proteomes" id="UP000249661">
    <property type="component" value="Unassembled WGS sequence"/>
</dbReference>
<proteinExistence type="predicted"/>
<name>A0ACD1H799_9EURO</name>
<feature type="non-terminal residue" evidence="1">
    <location>
        <position position="291"/>
    </location>
</feature>
<dbReference type="EMBL" id="KZ824960">
    <property type="protein sequence ID" value="RAH69372.1"/>
    <property type="molecule type" value="Genomic_DNA"/>
</dbReference>
<accession>A0ACD1H799</accession>
<keyword evidence="2" id="KW-1185">Reference proteome</keyword>
<evidence type="ECO:0000313" key="2">
    <source>
        <dbReference type="Proteomes" id="UP000249661"/>
    </source>
</evidence>
<sequence>WRTPSRSRSLRPNRLDLFTLGLVKRLVTERRAIESVDRVVRPQGRDRVMLRLEHNPIFFKIHLFADLALFELILQDLSLLELHLFILHPFILLHLDLDPESVHPLFLFLFLYNLKPHLILFLHLNLHFNLQFRFLNHHPDPHPLLLHLLLHFNDWILNLHLNPLPTLLQILNPRPPQRKPMHPEKMQLPGKLPVEMPPAAPAGLRLGPVDHPMMPPEVAQRRKHPLAVRARPPHRRHADEPPGLLVEAADRRAGVVALARGAFGGQGPDFAREGEDLRGWGGRGVLFGGAL</sequence>